<evidence type="ECO:0000313" key="2">
    <source>
        <dbReference type="Proteomes" id="UP000827872"/>
    </source>
</evidence>
<keyword evidence="2" id="KW-1185">Reference proteome</keyword>
<gene>
    <name evidence="1" type="ORF">K3G42_020183</name>
</gene>
<evidence type="ECO:0000313" key="1">
    <source>
        <dbReference type="EMBL" id="KAH8004837.1"/>
    </source>
</evidence>
<organism evidence="1 2">
    <name type="scientific">Sphaerodactylus townsendi</name>
    <dbReference type="NCBI Taxonomy" id="933632"/>
    <lineage>
        <taxon>Eukaryota</taxon>
        <taxon>Metazoa</taxon>
        <taxon>Chordata</taxon>
        <taxon>Craniata</taxon>
        <taxon>Vertebrata</taxon>
        <taxon>Euteleostomi</taxon>
        <taxon>Lepidosauria</taxon>
        <taxon>Squamata</taxon>
        <taxon>Bifurcata</taxon>
        <taxon>Gekkota</taxon>
        <taxon>Sphaerodactylidae</taxon>
        <taxon>Sphaerodactylus</taxon>
    </lineage>
</organism>
<proteinExistence type="predicted"/>
<dbReference type="EMBL" id="CM037617">
    <property type="protein sequence ID" value="KAH8004837.1"/>
    <property type="molecule type" value="Genomic_DNA"/>
</dbReference>
<sequence length="379" mass="43065">MTPCADAARASLRGQQGQAGPAAAGEGVRVPPLGPCRSLREHTQMAMARCASPERWQRRPCCRALQKLRTALDESSFHLPAPQNVIIVSNNFQSTLKWSPVKGINNSEVSYRVEYCSISFCPLQENSINTTKPEYYFTNDIRAHVKVIFRVRTEQGELKSDWVETPPFRATDKTILGPPREIDTAVEGNSILVSYKPPFDNNSTFFVFRYVIYYWKKLTNKDQPSEDKVQVVETSNTRHKLANLMEKTEYCIQIESVLPKQDLHGNLSYIYCKKTSLTEATKILTITLVALSFVVLFIFFFLMITLKHSNIIKSLCHPPLKIPLHYQEDLQNPRMGVDEEFKNSGGEEHWDSVSVISNVEQNPTVTNNTDCNNQEVDLL</sequence>
<comment type="caution">
    <text evidence="1">The sequence shown here is derived from an EMBL/GenBank/DDBJ whole genome shotgun (WGS) entry which is preliminary data.</text>
</comment>
<dbReference type="Proteomes" id="UP000827872">
    <property type="component" value="Linkage Group LG04"/>
</dbReference>
<reference evidence="1" key="1">
    <citation type="submission" date="2021-08" db="EMBL/GenBank/DDBJ databases">
        <title>The first chromosome-level gecko genome reveals the dynamic sex chromosomes of Neotropical dwarf geckos (Sphaerodactylidae: Sphaerodactylus).</title>
        <authorList>
            <person name="Pinto B.J."/>
            <person name="Keating S.E."/>
            <person name="Gamble T."/>
        </authorList>
    </citation>
    <scope>NUCLEOTIDE SEQUENCE</scope>
    <source>
        <strain evidence="1">TG3544</strain>
    </source>
</reference>
<protein>
    <submittedName>
        <fullName evidence="1">Uncharacterized protein</fullName>
    </submittedName>
</protein>
<accession>A0ACB8FHZ7</accession>
<name>A0ACB8FHZ7_9SAUR</name>